<proteinExistence type="predicted"/>
<dbReference type="GO" id="GO:0005737">
    <property type="term" value="C:cytoplasm"/>
    <property type="evidence" value="ECO:0007669"/>
    <property type="project" value="UniProtKB-SubCell"/>
</dbReference>
<feature type="domain" description="FERM" evidence="1">
    <location>
        <begin position="1"/>
        <end position="244"/>
    </location>
</feature>
<evidence type="ECO:0000313" key="2">
    <source>
        <dbReference type="Ensembl" id="ENSSPUP00000011592.1"/>
    </source>
</evidence>
<evidence type="ECO:0000259" key="1">
    <source>
        <dbReference type="PROSITE" id="PS50057"/>
    </source>
</evidence>
<dbReference type="InterPro" id="IPR035963">
    <property type="entry name" value="FERM_2"/>
</dbReference>
<dbReference type="Ensembl" id="ENSSPUT00000012370.1">
    <property type="protein sequence ID" value="ENSSPUP00000011592.1"/>
    <property type="gene ID" value="ENSSPUG00000008907.1"/>
</dbReference>
<dbReference type="CDD" id="cd14473">
    <property type="entry name" value="FERM_B-lobe"/>
    <property type="match status" value="1"/>
</dbReference>
<evidence type="ECO:0000313" key="3">
    <source>
        <dbReference type="Proteomes" id="UP000694392"/>
    </source>
</evidence>
<reference evidence="2" key="2">
    <citation type="submission" date="2025-09" db="UniProtKB">
        <authorList>
            <consortium name="Ensembl"/>
        </authorList>
    </citation>
    <scope>IDENTIFICATION</scope>
</reference>
<dbReference type="InterPro" id="IPR000299">
    <property type="entry name" value="FERM_domain"/>
</dbReference>
<protein>
    <recommendedName>
        <fullName evidence="1">FERM domain-containing protein</fullName>
    </recommendedName>
</protein>
<dbReference type="PROSITE" id="PS50057">
    <property type="entry name" value="FERM_3"/>
    <property type="match status" value="1"/>
</dbReference>
<name>A0A8D0GT14_SPHPU</name>
<dbReference type="Pfam" id="PF00373">
    <property type="entry name" value="FERM_M"/>
    <property type="match status" value="1"/>
</dbReference>
<dbReference type="SUPFAM" id="SSF47031">
    <property type="entry name" value="Second domain of FERM"/>
    <property type="match status" value="1"/>
</dbReference>
<dbReference type="PANTHER" id="PTHR22692:SF16">
    <property type="entry name" value="MYOSIN XVB"/>
    <property type="match status" value="1"/>
</dbReference>
<dbReference type="PANTHER" id="PTHR22692">
    <property type="entry name" value="MYOSIN VII, XV"/>
    <property type="match status" value="1"/>
</dbReference>
<dbReference type="AlphaFoldDB" id="A0A8D0GT14"/>
<dbReference type="GeneTree" id="ENSGT00930000151032"/>
<accession>A0A8D0GT14</accession>
<keyword evidence="3" id="KW-1185">Reference proteome</keyword>
<dbReference type="InterPro" id="IPR051567">
    <property type="entry name" value="Unconventional_Myosin_ATPase"/>
</dbReference>
<dbReference type="OMA" id="HINFIEA"/>
<reference evidence="2" key="1">
    <citation type="submission" date="2025-08" db="UniProtKB">
        <authorList>
            <consortium name="Ensembl"/>
        </authorList>
    </citation>
    <scope>IDENTIFICATION</scope>
</reference>
<sequence length="244" mass="28202">MVRPVRQEEYIHDYLLEDSSVALGFRRLTWKVPLRFENEIYTDLHYSQVLQDYLEGKLLLHYNSELEQQVASLAVFQHWARGAGSSPTMQELMSYTPQPVVQLVNPQIVQTRVTRQLQNVNPLGKTAAKIRFIEHVTQMPFFGYNVYTVQRIRQPGIPTPCFVGVNWEQMVVADDKSQTPYCVILLKDLQKMRTLQPIDDTGVPGLEMNYGSAEDPKTLWFELHQAKELYHTIAVIIEEADTPH</sequence>
<organism evidence="2 3">
    <name type="scientific">Sphenodon punctatus</name>
    <name type="common">Tuatara</name>
    <name type="synonym">Hatteria punctata</name>
    <dbReference type="NCBI Taxonomy" id="8508"/>
    <lineage>
        <taxon>Eukaryota</taxon>
        <taxon>Metazoa</taxon>
        <taxon>Chordata</taxon>
        <taxon>Craniata</taxon>
        <taxon>Vertebrata</taxon>
        <taxon>Euteleostomi</taxon>
        <taxon>Lepidosauria</taxon>
        <taxon>Sphenodontia</taxon>
        <taxon>Sphenodontidae</taxon>
        <taxon>Sphenodon</taxon>
    </lineage>
</organism>
<dbReference type="InterPro" id="IPR019748">
    <property type="entry name" value="FERM_central"/>
</dbReference>
<dbReference type="Proteomes" id="UP000694392">
    <property type="component" value="Unplaced"/>
</dbReference>